<name>A0A7R9QCF2_9ACAR</name>
<keyword evidence="2" id="KW-1185">Reference proteome</keyword>
<dbReference type="InterPro" id="IPR036375">
    <property type="entry name" value="Hemopexin-like_dom_sf"/>
</dbReference>
<accession>A0A7R9QCF2</accession>
<evidence type="ECO:0000313" key="1">
    <source>
        <dbReference type="EMBL" id="CAD7640422.1"/>
    </source>
</evidence>
<protein>
    <submittedName>
        <fullName evidence="1">Uncharacterized protein</fullName>
    </submittedName>
</protein>
<dbReference type="EMBL" id="CAJPVJ010000607">
    <property type="protein sequence ID" value="CAG2162959.1"/>
    <property type="molecule type" value="Genomic_DNA"/>
</dbReference>
<reference evidence="1" key="1">
    <citation type="submission" date="2020-11" db="EMBL/GenBank/DDBJ databases">
        <authorList>
            <person name="Tran Van P."/>
        </authorList>
    </citation>
    <scope>NUCLEOTIDE SEQUENCE</scope>
</reference>
<dbReference type="SMART" id="SM00120">
    <property type="entry name" value="HX"/>
    <property type="match status" value="4"/>
</dbReference>
<dbReference type="AlphaFoldDB" id="A0A7R9QCF2"/>
<dbReference type="SUPFAM" id="SSF50923">
    <property type="entry name" value="Hemopexin-like domain"/>
    <property type="match status" value="2"/>
</dbReference>
<evidence type="ECO:0000313" key="2">
    <source>
        <dbReference type="Proteomes" id="UP000728032"/>
    </source>
</evidence>
<dbReference type="Gene3D" id="2.110.10.10">
    <property type="entry name" value="Hemopexin-like domain"/>
    <property type="match status" value="2"/>
</dbReference>
<proteinExistence type="predicted"/>
<organism evidence="1">
    <name type="scientific">Oppiella nova</name>
    <dbReference type="NCBI Taxonomy" id="334625"/>
    <lineage>
        <taxon>Eukaryota</taxon>
        <taxon>Metazoa</taxon>
        <taxon>Ecdysozoa</taxon>
        <taxon>Arthropoda</taxon>
        <taxon>Chelicerata</taxon>
        <taxon>Arachnida</taxon>
        <taxon>Acari</taxon>
        <taxon>Acariformes</taxon>
        <taxon>Sarcoptiformes</taxon>
        <taxon>Oribatida</taxon>
        <taxon>Brachypylina</taxon>
        <taxon>Oppioidea</taxon>
        <taxon>Oppiidae</taxon>
        <taxon>Oppiella</taxon>
    </lineage>
</organism>
<sequence>MPVDSRFQRKMTGKLPIKEYKFVGPLYLYKVPNESGKYRLIGFNQVWLGCPQPLCISPGFDAILSAGSIYAGSPGYIYHGHHGRENMIIVFRGNYFWHYDLSAKRAPKHPPLTDWAVRVADRFIDHRYYRYSHYTTRKSRLYPKTSSSSFMNDSMVVPTYIDAIVPGINKYNNCIYFFKDDQFVCYELFSTISAPMKISNEWKSTEPTWKSARFDAAFHIKSFIYFIAGQQIWCFTSDRIACHKYPMKLTDIHKDFPKSITTAFQHQDFLYIIKGSLYYKIPVSKFPSKISHDDLEAKYIFQDLLGCDEGMYTAWGFDSYDYFIENFAKRMQNENSYSSETHFNPTFLIVSKS</sequence>
<dbReference type="InterPro" id="IPR018487">
    <property type="entry name" value="Hemopexin-like_repeat"/>
</dbReference>
<gene>
    <name evidence="1" type="ORF">ONB1V03_LOCUS2543</name>
</gene>
<dbReference type="Proteomes" id="UP000728032">
    <property type="component" value="Unassembled WGS sequence"/>
</dbReference>
<dbReference type="EMBL" id="OC915432">
    <property type="protein sequence ID" value="CAD7640422.1"/>
    <property type="molecule type" value="Genomic_DNA"/>
</dbReference>
<dbReference type="OrthoDB" id="6526557at2759"/>